<dbReference type="Pfam" id="PF09763">
    <property type="entry name" value="Sec3_CC"/>
    <property type="match status" value="1"/>
</dbReference>
<dbReference type="GO" id="GO:0005546">
    <property type="term" value="F:phosphatidylinositol-4,5-bisphosphate binding"/>
    <property type="evidence" value="ECO:0007669"/>
    <property type="project" value="TreeGrafter"/>
</dbReference>
<evidence type="ECO:0000256" key="1">
    <source>
        <dbReference type="ARBA" id="ARBA00006518"/>
    </source>
</evidence>
<feature type="compositionally biased region" description="Basic and acidic residues" evidence="5">
    <location>
        <begin position="17"/>
        <end position="26"/>
    </location>
</feature>
<dbReference type="Pfam" id="PF15277">
    <property type="entry name" value="Sec3-PIP2_bind"/>
    <property type="match status" value="1"/>
</dbReference>
<dbReference type="InterPro" id="IPR048628">
    <property type="entry name" value="Sec3_C"/>
</dbReference>
<sequence>MNGRERPRMPPAGDTPPVRDPRRAGDGRNGAFLSPGDNLSRAEKFEDEKRRIIGSCFNKKDSDGALTESYITHVRITEDSAYPSIPPPPTSQPENKKVRIIVVAVRKSGRVRMHKARENHDGSFSIGKTWQLDDLSQIQSYNAFVPSTPAEQQQKQWASNVGFTVTIQKPYYWHARSSKEKEFFIGSLLKIYRKYTGGKVPKLIGFDDRERQLLVGTAPTPRIPQGNTPPGSAPAPPHSLSSQGSHPQSPFVSPTPSRDDLRRQASEEHSLRAQRSRDQIRKPIPGQPAKSAVPPALAPPQVPPPAIPQDQRDQPPGRPGDLRMPKTPMMAPELTNREFLDDIPAVPPLSQKGKPYGDSEVSSFASSQPDLQPPSSRDGKGAPELRPALRTQNSAPSAPGSPETKRSKDGLRPTTPASVSGDSRNIAQSPASSLGRRHPFNESSDKISIPEVLVQSGDNITMNGSVAGSPSDFPTAAVADTPPVTETAEAFPPIPTQEAAPDESIPSAAAVSSPTSPPEPSDPAESDPDAHRPGLGPMVKKRDVAGVFRKAATAYGAFKPRPGGAGERLLAAAKKQQMSTPDEPDGINSVVPAPSLLKTGNEPATPETPDRELTSPIPSLSKEPPMVEVTQAAVEEATIEADEPRDSSRAAVKVDADDKSRTLSPSPGRRRRREDNTIKYCQALGIDPKVLDGRGVNFDDILTDLGWSGRLSDDKRVEDLEADVRREIGRVEATSWLGNLEQQEGKVDHLARLIDKTIEECDELDGLLTLYAHELNTLHDDVSYIETQSQGLQVQTANQKLLHSELQSLLRTLSISPTDLQPLKDASLSNPDKLSEAEYALSTLYKAMLMIDPDIRQNKKRLVDAAGEHSSVGVYADTEIGQMRAIKEKKEEYRTEARMFLRRLGQFMSTGFKVAEHKRIEAAANSPHDPMKLENGAHGYFRQELWMYNPLMLFAREVSAVDWQELIKLYEQQAKPPYQNQFRDNNLAWKKEARKPTGEEQELLFTHQDKEKENEGITMAARKLTVRRGKTIKAAAGLKLGLGEKQNGKLEPYEAFSGTLRETLNSMFEEQNFVVQFFHLNSLVNADFPDLVASARPDERSCPDFSARQSHDPDREMSKKVEQIMDELFSFWPNEMQNLVDWAIGADPLQGVGILLALETALAEFDDTNQEFIIHSLQKLHTRLVGLFNRFVDEQIRGIEETKVKVNKRRGVISFMRVFPSFSTAVESMLAQPSNEFSDIRISVNGAYDRINRAMWESLKFIAKEAPGQQPGVPTGTGDPEDKEALNYHILLIENMNHYIEEVDVRSLPVLERWRDRAHEELTEHMKLYLDSVIRRPLGRLLEFVESTESLLSAGNKPSDVANRASHSRSVAKKVLAAHDSREVRRGIELLKKRVEKHFGDADDPGLSRSLVLKVLRECEGRYGEVHDRTRHIIDTIYEGQLDLDWRKEDAAAMFKK</sequence>
<evidence type="ECO:0000313" key="7">
    <source>
        <dbReference type="EMBL" id="RJE18847.1"/>
    </source>
</evidence>
<keyword evidence="4" id="KW-0175">Coiled coil</keyword>
<dbReference type="FunFam" id="2.30.29.90:FF:000003">
    <property type="entry name" value="Exocyst complex component Sec3"/>
    <property type="match status" value="1"/>
</dbReference>
<dbReference type="CDD" id="cd13315">
    <property type="entry name" value="PH_Sec3"/>
    <property type="match status" value="1"/>
</dbReference>
<keyword evidence="2" id="KW-0813">Transport</keyword>
<keyword evidence="8" id="KW-1185">Reference proteome</keyword>
<feature type="compositionally biased region" description="Basic and acidic residues" evidence="5">
    <location>
        <begin position="642"/>
        <end position="661"/>
    </location>
</feature>
<gene>
    <name evidence="7" type="ORF">PHISCL_08817</name>
</gene>
<evidence type="ECO:0000313" key="8">
    <source>
        <dbReference type="Proteomes" id="UP000266188"/>
    </source>
</evidence>
<dbReference type="OrthoDB" id="27109at2759"/>
<evidence type="ECO:0000256" key="3">
    <source>
        <dbReference type="ARBA" id="ARBA00022483"/>
    </source>
</evidence>
<keyword evidence="3" id="KW-0268">Exocytosis</keyword>
<feature type="compositionally biased region" description="Polar residues" evidence="5">
    <location>
        <begin position="239"/>
        <end position="256"/>
    </location>
</feature>
<dbReference type="PANTHER" id="PTHR16092:SF14">
    <property type="entry name" value="EXOCYST COMPLEX COMPONENT 1 ISOFORM X1"/>
    <property type="match status" value="1"/>
</dbReference>
<dbReference type="EMBL" id="MVGC01000483">
    <property type="protein sequence ID" value="RJE18847.1"/>
    <property type="molecule type" value="Genomic_DNA"/>
</dbReference>
<feature type="compositionally biased region" description="Polar residues" evidence="5">
    <location>
        <begin position="360"/>
        <end position="375"/>
    </location>
</feature>
<dbReference type="PANTHER" id="PTHR16092">
    <property type="entry name" value="SEC3/SYNTAXIN-RELATED"/>
    <property type="match status" value="1"/>
</dbReference>
<organism evidence="7 8">
    <name type="scientific">Aspergillus sclerotialis</name>
    <dbReference type="NCBI Taxonomy" id="2070753"/>
    <lineage>
        <taxon>Eukaryota</taxon>
        <taxon>Fungi</taxon>
        <taxon>Dikarya</taxon>
        <taxon>Ascomycota</taxon>
        <taxon>Pezizomycotina</taxon>
        <taxon>Eurotiomycetes</taxon>
        <taxon>Eurotiomycetidae</taxon>
        <taxon>Eurotiales</taxon>
        <taxon>Aspergillaceae</taxon>
        <taxon>Aspergillus</taxon>
        <taxon>Aspergillus subgen. Polypaecilum</taxon>
    </lineage>
</organism>
<dbReference type="SMART" id="SM01313">
    <property type="entry name" value="Sec3-PIP2_bind"/>
    <property type="match status" value="1"/>
</dbReference>
<name>A0A3A2ZC20_9EURO</name>
<feature type="compositionally biased region" description="Basic and acidic residues" evidence="5">
    <location>
        <begin position="257"/>
        <end position="281"/>
    </location>
</feature>
<evidence type="ECO:0000259" key="6">
    <source>
        <dbReference type="SMART" id="SM01313"/>
    </source>
</evidence>
<dbReference type="GO" id="GO:0005886">
    <property type="term" value="C:plasma membrane"/>
    <property type="evidence" value="ECO:0007669"/>
    <property type="project" value="TreeGrafter"/>
</dbReference>
<dbReference type="Gene3D" id="2.30.29.90">
    <property type="match status" value="1"/>
</dbReference>
<dbReference type="STRING" id="2070753.A0A3A2ZC20"/>
<feature type="compositionally biased region" description="Polar residues" evidence="5">
    <location>
        <begin position="456"/>
        <end position="468"/>
    </location>
</feature>
<dbReference type="InterPro" id="IPR019160">
    <property type="entry name" value="Sec3_CC"/>
</dbReference>
<feature type="compositionally biased region" description="Low complexity" evidence="5">
    <location>
        <begin position="503"/>
        <end position="514"/>
    </location>
</feature>
<feature type="region of interest" description="Disordered" evidence="5">
    <location>
        <begin position="557"/>
        <end position="622"/>
    </location>
</feature>
<reference evidence="8" key="1">
    <citation type="submission" date="2017-02" db="EMBL/GenBank/DDBJ databases">
        <authorList>
            <person name="Tafer H."/>
            <person name="Lopandic K."/>
        </authorList>
    </citation>
    <scope>NUCLEOTIDE SEQUENCE [LARGE SCALE GENOMIC DNA]</scope>
    <source>
        <strain evidence="8">CBS 366.77</strain>
    </source>
</reference>
<comment type="caution">
    <text evidence="7">The sequence shown here is derived from an EMBL/GenBank/DDBJ whole genome shotgun (WGS) entry which is preliminary data.</text>
</comment>
<dbReference type="Pfam" id="PF20654">
    <property type="entry name" value="Sec3_C-term"/>
    <property type="match status" value="1"/>
</dbReference>
<feature type="compositionally biased region" description="Polar residues" evidence="5">
    <location>
        <begin position="415"/>
        <end position="432"/>
    </location>
</feature>
<feature type="region of interest" description="Disordered" evidence="5">
    <location>
        <begin position="1097"/>
        <end position="1116"/>
    </location>
</feature>
<feature type="region of interest" description="Disordered" evidence="5">
    <location>
        <begin position="637"/>
        <end position="676"/>
    </location>
</feature>
<feature type="region of interest" description="Disordered" evidence="5">
    <location>
        <begin position="1"/>
        <end position="44"/>
    </location>
</feature>
<dbReference type="GO" id="GO:0000145">
    <property type="term" value="C:exocyst"/>
    <property type="evidence" value="ECO:0007669"/>
    <property type="project" value="InterPro"/>
</dbReference>
<comment type="similarity">
    <text evidence="1">Belongs to the SEC3 family.</text>
</comment>
<protein>
    <submittedName>
        <fullName evidence="7">Exocyst complex component Sec3</fullName>
    </submittedName>
</protein>
<dbReference type="Proteomes" id="UP000266188">
    <property type="component" value="Unassembled WGS sequence"/>
</dbReference>
<dbReference type="GO" id="GO:0006893">
    <property type="term" value="P:Golgi to plasma membrane transport"/>
    <property type="evidence" value="ECO:0007669"/>
    <property type="project" value="TreeGrafter"/>
</dbReference>
<evidence type="ECO:0000256" key="4">
    <source>
        <dbReference type="ARBA" id="ARBA00023054"/>
    </source>
</evidence>
<feature type="compositionally biased region" description="Pro residues" evidence="5">
    <location>
        <begin position="296"/>
        <end position="307"/>
    </location>
</feature>
<proteinExistence type="inferred from homology"/>
<dbReference type="InterPro" id="IPR028258">
    <property type="entry name" value="Sec3-PIP2_bind"/>
</dbReference>
<feature type="region of interest" description="Disordered" evidence="5">
    <location>
        <begin position="218"/>
        <end position="542"/>
    </location>
</feature>
<accession>A0A3A2ZC20</accession>
<feature type="domain" description="Exocyst complex component Sec3 PIP2-binding N-terminal" evidence="6">
    <location>
        <begin position="94"/>
        <end position="195"/>
    </location>
</feature>
<evidence type="ECO:0000256" key="5">
    <source>
        <dbReference type="SAM" id="MobiDB-lite"/>
    </source>
</evidence>
<dbReference type="GO" id="GO:0006887">
    <property type="term" value="P:exocytosis"/>
    <property type="evidence" value="ECO:0007669"/>
    <property type="project" value="UniProtKB-KW"/>
</dbReference>
<feature type="compositionally biased region" description="Basic and acidic residues" evidence="5">
    <location>
        <begin position="310"/>
        <end position="324"/>
    </location>
</feature>
<evidence type="ECO:0000256" key="2">
    <source>
        <dbReference type="ARBA" id="ARBA00022448"/>
    </source>
</evidence>